<evidence type="ECO:0000313" key="6">
    <source>
        <dbReference type="EMBL" id="AUP79958.1"/>
    </source>
</evidence>
<gene>
    <name evidence="6" type="ORF">C1H87_15110</name>
</gene>
<sequence length="462" mass="53146">MKKIIYLLSITITVMSCEKITTPRDYIVFSGKIENHADNKINLHITGLGPIILKEDGRFVDTIKIKNTGHYMFVDAKKNRMELYLENGNDINMTYDASDFKNTITFSGEGSAANNYLLKKEQLKTALDKSVQTDSISSIYQLDQATFKAKQIELKKSIMKVLASTEGLSEVFKTQEKRNINYEYLLDLTLLEDLHIMIKTPNFEESKDLHYELEGLSYTNDADFLFSESYKELIKFHYRKKAQKIVESEGISDEVAYLKELATLNNTFIKDSLLFENAIMYMDYFEDLDGYYSAFKTTSTNEKHIAKVTEKYNILKRVAAGSPSPKFVDYENYAGGTNSLDDFKGKYVYIDVWATWCGPCIYQMPFLDKVEKKYHGKNIQFVTISVDERKNYEKWRAFIDKEKLDGIQLLADNALESDFIKGYSIAGIPRFILIDPHGNIVNNNAPRPSDEKLIELFDELGI</sequence>
<dbReference type="Gene3D" id="3.40.30.10">
    <property type="entry name" value="Glutaredoxin"/>
    <property type="match status" value="1"/>
</dbReference>
<evidence type="ECO:0000259" key="5">
    <source>
        <dbReference type="PROSITE" id="PS51352"/>
    </source>
</evidence>
<dbReference type="InterPro" id="IPR013740">
    <property type="entry name" value="Redoxin"/>
</dbReference>
<dbReference type="OrthoDB" id="743079at2"/>
<evidence type="ECO:0000256" key="2">
    <source>
        <dbReference type="ARBA" id="ARBA00022748"/>
    </source>
</evidence>
<dbReference type="RefSeq" id="WP_102756610.1">
    <property type="nucleotide sequence ID" value="NZ_CP025791.1"/>
</dbReference>
<keyword evidence="4" id="KW-0676">Redox-active center</keyword>
<keyword evidence="7" id="KW-1185">Reference proteome</keyword>
<dbReference type="InterPro" id="IPR050553">
    <property type="entry name" value="Thioredoxin_ResA/DsbE_sf"/>
</dbReference>
<dbReference type="PROSITE" id="PS51257">
    <property type="entry name" value="PROKAR_LIPOPROTEIN"/>
    <property type="match status" value="1"/>
</dbReference>
<evidence type="ECO:0000256" key="1">
    <source>
        <dbReference type="ARBA" id="ARBA00004196"/>
    </source>
</evidence>
<dbReference type="CDD" id="cd02966">
    <property type="entry name" value="TlpA_like_family"/>
    <property type="match status" value="1"/>
</dbReference>
<name>A0A2K9PT20_9FLAO</name>
<dbReference type="GO" id="GO:0016491">
    <property type="term" value="F:oxidoreductase activity"/>
    <property type="evidence" value="ECO:0007669"/>
    <property type="project" value="InterPro"/>
</dbReference>
<dbReference type="PROSITE" id="PS51352">
    <property type="entry name" value="THIOREDOXIN_2"/>
    <property type="match status" value="1"/>
</dbReference>
<accession>A0A2K9PT20</accession>
<evidence type="ECO:0000313" key="7">
    <source>
        <dbReference type="Proteomes" id="UP000235826"/>
    </source>
</evidence>
<comment type="subcellular location">
    <subcellularLocation>
        <location evidence="1">Cell envelope</location>
    </subcellularLocation>
</comment>
<dbReference type="PANTHER" id="PTHR42852">
    <property type="entry name" value="THIOL:DISULFIDE INTERCHANGE PROTEIN DSBE"/>
    <property type="match status" value="1"/>
</dbReference>
<evidence type="ECO:0000256" key="3">
    <source>
        <dbReference type="ARBA" id="ARBA00023157"/>
    </source>
</evidence>
<organism evidence="6 7">
    <name type="scientific">Flavivirga eckloniae</name>
    <dbReference type="NCBI Taxonomy" id="1803846"/>
    <lineage>
        <taxon>Bacteria</taxon>
        <taxon>Pseudomonadati</taxon>
        <taxon>Bacteroidota</taxon>
        <taxon>Flavobacteriia</taxon>
        <taxon>Flavobacteriales</taxon>
        <taxon>Flavobacteriaceae</taxon>
        <taxon>Flavivirga</taxon>
    </lineage>
</organism>
<dbReference type="InterPro" id="IPR013766">
    <property type="entry name" value="Thioredoxin_domain"/>
</dbReference>
<protein>
    <submittedName>
        <fullName evidence="6">TlpA family protein disulfide reductase</fullName>
    </submittedName>
</protein>
<feature type="domain" description="Thioredoxin" evidence="5">
    <location>
        <begin position="318"/>
        <end position="462"/>
    </location>
</feature>
<dbReference type="PANTHER" id="PTHR42852:SF6">
    <property type="entry name" value="THIOL:DISULFIDE INTERCHANGE PROTEIN DSBE"/>
    <property type="match status" value="1"/>
</dbReference>
<dbReference type="EMBL" id="CP025791">
    <property type="protein sequence ID" value="AUP79958.1"/>
    <property type="molecule type" value="Genomic_DNA"/>
</dbReference>
<dbReference type="SUPFAM" id="SSF52833">
    <property type="entry name" value="Thioredoxin-like"/>
    <property type="match status" value="1"/>
</dbReference>
<keyword evidence="3" id="KW-1015">Disulfide bond</keyword>
<evidence type="ECO:0000256" key="4">
    <source>
        <dbReference type="ARBA" id="ARBA00023284"/>
    </source>
</evidence>
<dbReference type="GO" id="GO:0017004">
    <property type="term" value="P:cytochrome complex assembly"/>
    <property type="evidence" value="ECO:0007669"/>
    <property type="project" value="UniProtKB-KW"/>
</dbReference>
<keyword evidence="2" id="KW-0201">Cytochrome c-type biogenesis</keyword>
<reference evidence="6 7" key="1">
    <citation type="submission" date="2018-01" db="EMBL/GenBank/DDBJ databases">
        <title>Complete genome sequence of Flavivirga eckloniae ECD14 isolated from seaweed Ecklonia cava.</title>
        <authorList>
            <person name="Lee J.H."/>
            <person name="Baik K.S."/>
            <person name="Seong C.N."/>
        </authorList>
    </citation>
    <scope>NUCLEOTIDE SEQUENCE [LARGE SCALE GENOMIC DNA]</scope>
    <source>
        <strain evidence="6 7">ECD14</strain>
    </source>
</reference>
<dbReference type="Pfam" id="PF08534">
    <property type="entry name" value="Redoxin"/>
    <property type="match status" value="1"/>
</dbReference>
<dbReference type="GO" id="GO:0030313">
    <property type="term" value="C:cell envelope"/>
    <property type="evidence" value="ECO:0007669"/>
    <property type="project" value="UniProtKB-SubCell"/>
</dbReference>
<dbReference type="Proteomes" id="UP000235826">
    <property type="component" value="Chromosome"/>
</dbReference>
<dbReference type="KEGG" id="fek:C1H87_15110"/>
<proteinExistence type="predicted"/>
<dbReference type="InterPro" id="IPR036249">
    <property type="entry name" value="Thioredoxin-like_sf"/>
</dbReference>
<dbReference type="AlphaFoldDB" id="A0A2K9PT20"/>